<name>A0A5C3QEX3_9AGAR</name>
<keyword evidence="3" id="KW-1185">Reference proteome</keyword>
<feature type="compositionally biased region" description="Basic and acidic residues" evidence="1">
    <location>
        <begin position="183"/>
        <end position="192"/>
    </location>
</feature>
<dbReference type="EMBL" id="ML178838">
    <property type="protein sequence ID" value="TFK98688.1"/>
    <property type="molecule type" value="Genomic_DNA"/>
</dbReference>
<dbReference type="OrthoDB" id="2996389at2759"/>
<evidence type="ECO:0000313" key="3">
    <source>
        <dbReference type="Proteomes" id="UP000305067"/>
    </source>
</evidence>
<feature type="region of interest" description="Disordered" evidence="1">
    <location>
        <begin position="138"/>
        <end position="366"/>
    </location>
</feature>
<evidence type="ECO:0000313" key="2">
    <source>
        <dbReference type="EMBL" id="TFK98688.1"/>
    </source>
</evidence>
<reference evidence="2 3" key="1">
    <citation type="journal article" date="2019" name="Nat. Ecol. Evol.">
        <title>Megaphylogeny resolves global patterns of mushroom evolution.</title>
        <authorList>
            <person name="Varga T."/>
            <person name="Krizsan K."/>
            <person name="Foldi C."/>
            <person name="Dima B."/>
            <person name="Sanchez-Garcia M."/>
            <person name="Sanchez-Ramirez S."/>
            <person name="Szollosi G.J."/>
            <person name="Szarkandi J.G."/>
            <person name="Papp V."/>
            <person name="Albert L."/>
            <person name="Andreopoulos W."/>
            <person name="Angelini C."/>
            <person name="Antonin V."/>
            <person name="Barry K.W."/>
            <person name="Bougher N.L."/>
            <person name="Buchanan P."/>
            <person name="Buyck B."/>
            <person name="Bense V."/>
            <person name="Catcheside P."/>
            <person name="Chovatia M."/>
            <person name="Cooper J."/>
            <person name="Damon W."/>
            <person name="Desjardin D."/>
            <person name="Finy P."/>
            <person name="Geml J."/>
            <person name="Haridas S."/>
            <person name="Hughes K."/>
            <person name="Justo A."/>
            <person name="Karasinski D."/>
            <person name="Kautmanova I."/>
            <person name="Kiss B."/>
            <person name="Kocsube S."/>
            <person name="Kotiranta H."/>
            <person name="LaButti K.M."/>
            <person name="Lechner B.E."/>
            <person name="Liimatainen K."/>
            <person name="Lipzen A."/>
            <person name="Lukacs Z."/>
            <person name="Mihaltcheva S."/>
            <person name="Morgado L.N."/>
            <person name="Niskanen T."/>
            <person name="Noordeloos M.E."/>
            <person name="Ohm R.A."/>
            <person name="Ortiz-Santana B."/>
            <person name="Ovrebo C."/>
            <person name="Racz N."/>
            <person name="Riley R."/>
            <person name="Savchenko A."/>
            <person name="Shiryaev A."/>
            <person name="Soop K."/>
            <person name="Spirin V."/>
            <person name="Szebenyi C."/>
            <person name="Tomsovsky M."/>
            <person name="Tulloss R.E."/>
            <person name="Uehling J."/>
            <person name="Grigoriev I.V."/>
            <person name="Vagvolgyi C."/>
            <person name="Papp T."/>
            <person name="Martin F.M."/>
            <person name="Miettinen O."/>
            <person name="Hibbett D.S."/>
            <person name="Nagy L.G."/>
        </authorList>
    </citation>
    <scope>NUCLEOTIDE SEQUENCE [LARGE SCALE GENOMIC DNA]</scope>
    <source>
        <strain evidence="2 3">CBS 309.79</strain>
    </source>
</reference>
<feature type="compositionally biased region" description="Low complexity" evidence="1">
    <location>
        <begin position="230"/>
        <end position="249"/>
    </location>
</feature>
<feature type="compositionally biased region" description="Basic and acidic residues" evidence="1">
    <location>
        <begin position="311"/>
        <end position="363"/>
    </location>
</feature>
<evidence type="ECO:0000256" key="1">
    <source>
        <dbReference type="SAM" id="MobiDB-lite"/>
    </source>
</evidence>
<feature type="compositionally biased region" description="Low complexity" evidence="1">
    <location>
        <begin position="276"/>
        <end position="287"/>
    </location>
</feature>
<feature type="compositionally biased region" description="Polar residues" evidence="1">
    <location>
        <begin position="209"/>
        <end position="220"/>
    </location>
</feature>
<gene>
    <name evidence="2" type="ORF">BDV98DRAFT_584805</name>
</gene>
<organism evidence="2 3">
    <name type="scientific">Pterulicium gracile</name>
    <dbReference type="NCBI Taxonomy" id="1884261"/>
    <lineage>
        <taxon>Eukaryota</taxon>
        <taxon>Fungi</taxon>
        <taxon>Dikarya</taxon>
        <taxon>Basidiomycota</taxon>
        <taxon>Agaricomycotina</taxon>
        <taxon>Agaricomycetes</taxon>
        <taxon>Agaricomycetidae</taxon>
        <taxon>Agaricales</taxon>
        <taxon>Pleurotineae</taxon>
        <taxon>Pterulaceae</taxon>
        <taxon>Pterulicium</taxon>
    </lineage>
</organism>
<dbReference type="Proteomes" id="UP000305067">
    <property type="component" value="Unassembled WGS sequence"/>
</dbReference>
<proteinExistence type="predicted"/>
<sequence>MSIPELHNLSNSHLNAPMAKKPKIYKTNSTYLVITNPPRIQPGNIHIPSNNDFFLANVTGLWFRCMSPDLNGPMPVEKVFEIGTRNEIIVKLEEGPCDHSRYLGVHDWAQFLVDPTAREEKQTSTVYLYKFANMGPPANHGWKERLPTTEPYPGTLRIKNSGAYPRPSYRRADPHPPPSIRTFTEELRETPERMLTPGPAEEEDAQIPTGENETAFTPYQPSAHHPPHNPARQPTGPRQQQQSQNNPAQPHQPPGQRRTQKLGPSESKYHRTEIIAQAAGGYYAGQAENFGGEEKHRPSDPNSAGPSGLVKGEESDSKYTDDLRRAHDEFRLGGSDVRPDLLSVKREDERVEEGVVAVKKEGGGEEEDLGVPAVKIKKDPDAVFVNKKDTDAVFVKTEEAQAPPSVEQEPVSAATLPIKEEDQTTYQLVDESVIDEEEKTTYELIDETSPVKEEYELVDEAPFRALQRMPQKKDTRRRLDITTWEATTIHRHLRLVGPRTFHL</sequence>
<protein>
    <submittedName>
        <fullName evidence="2">Uncharacterized protein</fullName>
    </submittedName>
</protein>
<dbReference type="AlphaFoldDB" id="A0A5C3QEX3"/>
<accession>A0A5C3QEX3</accession>